<sequence>MKKWLLIVCAGLLALLSACSSGSADNTNAEGKVELDFWTFWGSETRRPMIEKLIEDFNNSQDEIVVKHTYVPWGDIWTKNLAAIAAGDPPDVIVNDIRTVKIRASNNQVEDISKWVDDDLKNSFYPHLWDAVTYKDKAYALPFTTDTRMLFYNKDAFREAGLDPEKPPRTWKELKEYSDKLTVKNEDGGYKQVGYYPNWGNFTTHDWMINADDGKGLMEGGEPTINTPAKKEAIQWMYDWKQELGSEAVQNMKAEFGNEQQDPFISGKVAMWAEIGTFYKQLEEFGGDLDYGVATMPAYNEDTKPWSTGGGFVMEIPKGAKNPEASMKFIKYLTDVEAQTYWGENNFDNIANKEATKQITENLDGKGAEIFQKSMESLEYTYLSITPPEYPEYENLVNPLIDDALNGKISVEEALDQAQKDVENSKQ</sequence>
<keyword evidence="3" id="KW-1185">Reference proteome</keyword>
<gene>
    <name evidence="2" type="ORF">SAMN05216244_2227</name>
</gene>
<name>A0A1G9S0D2_9BACI</name>
<keyword evidence="1" id="KW-0732">Signal</keyword>
<dbReference type="PROSITE" id="PS51257">
    <property type="entry name" value="PROKAR_LIPOPROTEIN"/>
    <property type="match status" value="1"/>
</dbReference>
<reference evidence="3" key="1">
    <citation type="submission" date="2016-10" db="EMBL/GenBank/DDBJ databases">
        <authorList>
            <person name="Varghese N."/>
            <person name="Submissions S."/>
        </authorList>
    </citation>
    <scope>NUCLEOTIDE SEQUENCE [LARGE SCALE GENOMIC DNA]</scope>
    <source>
        <strain evidence="3">CGMCC 1.6199</strain>
    </source>
</reference>
<dbReference type="InterPro" id="IPR050490">
    <property type="entry name" value="Bact_solute-bd_prot1"/>
</dbReference>
<evidence type="ECO:0000256" key="1">
    <source>
        <dbReference type="SAM" id="SignalP"/>
    </source>
</evidence>
<organism evidence="2 3">
    <name type="scientific">Sediminibacillus halophilus</name>
    <dbReference type="NCBI Taxonomy" id="482461"/>
    <lineage>
        <taxon>Bacteria</taxon>
        <taxon>Bacillati</taxon>
        <taxon>Bacillota</taxon>
        <taxon>Bacilli</taxon>
        <taxon>Bacillales</taxon>
        <taxon>Bacillaceae</taxon>
        <taxon>Sediminibacillus</taxon>
    </lineage>
</organism>
<dbReference type="PANTHER" id="PTHR43649:SF12">
    <property type="entry name" value="DIACETYLCHITOBIOSE BINDING PROTEIN DASA"/>
    <property type="match status" value="1"/>
</dbReference>
<dbReference type="RefSeq" id="WP_074598851.1">
    <property type="nucleotide sequence ID" value="NZ_FNHF01000002.1"/>
</dbReference>
<dbReference type="OrthoDB" id="9795467at2"/>
<dbReference type="Proteomes" id="UP000182347">
    <property type="component" value="Unassembled WGS sequence"/>
</dbReference>
<dbReference type="STRING" id="482461.SAMN05216244_2227"/>
<dbReference type="Gene3D" id="3.40.190.10">
    <property type="entry name" value="Periplasmic binding protein-like II"/>
    <property type="match status" value="2"/>
</dbReference>
<dbReference type="CDD" id="cd14748">
    <property type="entry name" value="PBP2_UgpB"/>
    <property type="match status" value="1"/>
</dbReference>
<protein>
    <submittedName>
        <fullName evidence="2">Multiple sugar transport system substrate-binding protein</fullName>
    </submittedName>
</protein>
<keyword evidence="2" id="KW-0762">Sugar transport</keyword>
<dbReference type="PANTHER" id="PTHR43649">
    <property type="entry name" value="ARABINOSE-BINDING PROTEIN-RELATED"/>
    <property type="match status" value="1"/>
</dbReference>
<evidence type="ECO:0000313" key="3">
    <source>
        <dbReference type="Proteomes" id="UP000182347"/>
    </source>
</evidence>
<dbReference type="Pfam" id="PF01547">
    <property type="entry name" value="SBP_bac_1"/>
    <property type="match status" value="1"/>
</dbReference>
<keyword evidence="2" id="KW-0813">Transport</keyword>
<dbReference type="EMBL" id="FNHF01000002">
    <property type="protein sequence ID" value="SDM28933.1"/>
    <property type="molecule type" value="Genomic_DNA"/>
</dbReference>
<feature type="chain" id="PRO_5038661048" evidence="1">
    <location>
        <begin position="25"/>
        <end position="427"/>
    </location>
</feature>
<evidence type="ECO:0000313" key="2">
    <source>
        <dbReference type="EMBL" id="SDM28933.1"/>
    </source>
</evidence>
<accession>A0A1G9S0D2</accession>
<proteinExistence type="predicted"/>
<dbReference type="AlphaFoldDB" id="A0A1G9S0D2"/>
<feature type="signal peptide" evidence="1">
    <location>
        <begin position="1"/>
        <end position="24"/>
    </location>
</feature>
<dbReference type="SUPFAM" id="SSF53850">
    <property type="entry name" value="Periplasmic binding protein-like II"/>
    <property type="match status" value="1"/>
</dbReference>
<dbReference type="InterPro" id="IPR006059">
    <property type="entry name" value="SBP"/>
</dbReference>